<gene>
    <name evidence="11" type="primary">LOC106741135</name>
</gene>
<dbReference type="Gene3D" id="3.30.160.60">
    <property type="entry name" value="Classic Zinc Finger"/>
    <property type="match status" value="3"/>
</dbReference>
<evidence type="ECO:0000313" key="10">
    <source>
        <dbReference type="Proteomes" id="UP000515204"/>
    </source>
</evidence>
<name>A0A6P3WQH4_DINQU</name>
<evidence type="ECO:0000256" key="7">
    <source>
        <dbReference type="PROSITE-ProRule" id="PRU00042"/>
    </source>
</evidence>
<sequence>MRVKTVPRHRILQRNTRVATAVETSTDAETVTDLKKSRDSVYTMNGQNLYNQAYESPSAILIPGTMSSSSSSELTLSSSTSVSSSHTNDNNNNTEVVNLSTKDASNRVDKTASGTSVEPDDKLKDTFLYKIMTDPNFLENIQRNKQLKKFVCIFCKEDFTTCEELTSHMDVKKNDSNQIACCACKKTFAEKRYLKYHRRCHSERTKFTCDICTRKYTRLDNLTRHNVLHLNPDKFPCTICNRTFTRKDLLNKHRKSHEKYNLYCEKCGKYFRKILTLENHQKTHGDPSNASMSAAALETEVSIKNIDRKTENIACAENIICTIENSTRDEDLVCKTEESACKTSNLPFDENIC</sequence>
<dbReference type="PROSITE" id="PS00028">
    <property type="entry name" value="ZINC_FINGER_C2H2_1"/>
    <property type="match status" value="4"/>
</dbReference>
<dbReference type="SMART" id="SM00355">
    <property type="entry name" value="ZnF_C2H2"/>
    <property type="match status" value="5"/>
</dbReference>
<accession>A0A6P3WQH4</accession>
<evidence type="ECO:0000256" key="2">
    <source>
        <dbReference type="ARBA" id="ARBA00022723"/>
    </source>
</evidence>
<feature type="domain" description="C2H2-type" evidence="9">
    <location>
        <begin position="262"/>
        <end position="289"/>
    </location>
</feature>
<dbReference type="OrthoDB" id="1405595at2759"/>
<feature type="domain" description="C2H2-type" evidence="9">
    <location>
        <begin position="235"/>
        <end position="257"/>
    </location>
</feature>
<feature type="domain" description="C2H2-type" evidence="9">
    <location>
        <begin position="207"/>
        <end position="234"/>
    </location>
</feature>
<feature type="compositionally biased region" description="Low complexity" evidence="8">
    <location>
        <begin position="71"/>
        <end position="101"/>
    </location>
</feature>
<dbReference type="InterPro" id="IPR036236">
    <property type="entry name" value="Znf_C2H2_sf"/>
</dbReference>
<evidence type="ECO:0000256" key="8">
    <source>
        <dbReference type="SAM" id="MobiDB-lite"/>
    </source>
</evidence>
<proteinExistence type="predicted"/>
<dbReference type="InterPro" id="IPR013087">
    <property type="entry name" value="Znf_C2H2_type"/>
</dbReference>
<dbReference type="RefSeq" id="XP_014468313.1">
    <property type="nucleotide sequence ID" value="XM_014612827.1"/>
</dbReference>
<evidence type="ECO:0000259" key="9">
    <source>
        <dbReference type="PROSITE" id="PS50157"/>
    </source>
</evidence>
<feature type="region of interest" description="Disordered" evidence="8">
    <location>
        <begin position="71"/>
        <end position="118"/>
    </location>
</feature>
<evidence type="ECO:0000256" key="6">
    <source>
        <dbReference type="ARBA" id="ARBA00023242"/>
    </source>
</evidence>
<protein>
    <submittedName>
        <fullName evidence="11">Zinc finger protein 840</fullName>
    </submittedName>
</protein>
<feature type="domain" description="C2H2-type" evidence="9">
    <location>
        <begin position="179"/>
        <end position="206"/>
    </location>
</feature>
<keyword evidence="4 7" id="KW-0863">Zinc-finger</keyword>
<evidence type="ECO:0000256" key="3">
    <source>
        <dbReference type="ARBA" id="ARBA00022737"/>
    </source>
</evidence>
<keyword evidence="10" id="KW-1185">Reference proteome</keyword>
<dbReference type="Pfam" id="PF00096">
    <property type="entry name" value="zf-C2H2"/>
    <property type="match status" value="3"/>
</dbReference>
<dbReference type="KEGG" id="dqu:106741135"/>
<dbReference type="PROSITE" id="PS50157">
    <property type="entry name" value="ZINC_FINGER_C2H2_2"/>
    <property type="match status" value="4"/>
</dbReference>
<evidence type="ECO:0000256" key="4">
    <source>
        <dbReference type="ARBA" id="ARBA00022771"/>
    </source>
</evidence>
<reference evidence="11" key="1">
    <citation type="submission" date="2025-08" db="UniProtKB">
        <authorList>
            <consortium name="RefSeq"/>
        </authorList>
    </citation>
    <scope>IDENTIFICATION</scope>
</reference>
<dbReference type="Proteomes" id="UP000515204">
    <property type="component" value="Unplaced"/>
</dbReference>
<dbReference type="GO" id="GO:0005634">
    <property type="term" value="C:nucleus"/>
    <property type="evidence" value="ECO:0007669"/>
    <property type="project" value="UniProtKB-SubCell"/>
</dbReference>
<dbReference type="GeneID" id="106741135"/>
<keyword evidence="5" id="KW-0862">Zinc</keyword>
<keyword evidence="3" id="KW-0677">Repeat</keyword>
<evidence type="ECO:0000256" key="1">
    <source>
        <dbReference type="ARBA" id="ARBA00004123"/>
    </source>
</evidence>
<keyword evidence="6" id="KW-0539">Nucleus</keyword>
<evidence type="ECO:0000313" key="11">
    <source>
        <dbReference type="RefSeq" id="XP_014468313.1"/>
    </source>
</evidence>
<dbReference type="SUPFAM" id="SSF57667">
    <property type="entry name" value="beta-beta-alpha zinc fingers"/>
    <property type="match status" value="2"/>
</dbReference>
<dbReference type="GO" id="GO:0008270">
    <property type="term" value="F:zinc ion binding"/>
    <property type="evidence" value="ECO:0007669"/>
    <property type="project" value="UniProtKB-KW"/>
</dbReference>
<dbReference type="InterPro" id="IPR050331">
    <property type="entry name" value="Zinc_finger"/>
</dbReference>
<dbReference type="PANTHER" id="PTHR16515">
    <property type="entry name" value="PR DOMAIN ZINC FINGER PROTEIN"/>
    <property type="match status" value="1"/>
</dbReference>
<evidence type="ECO:0000256" key="5">
    <source>
        <dbReference type="ARBA" id="ARBA00022833"/>
    </source>
</evidence>
<dbReference type="AlphaFoldDB" id="A0A6P3WQH4"/>
<dbReference type="GO" id="GO:0010468">
    <property type="term" value="P:regulation of gene expression"/>
    <property type="evidence" value="ECO:0007669"/>
    <property type="project" value="TreeGrafter"/>
</dbReference>
<comment type="subcellular location">
    <subcellularLocation>
        <location evidence="1">Nucleus</location>
    </subcellularLocation>
</comment>
<dbReference type="PANTHER" id="PTHR16515:SF66">
    <property type="entry name" value="C2H2-TYPE DOMAIN-CONTAINING PROTEIN"/>
    <property type="match status" value="1"/>
</dbReference>
<keyword evidence="2" id="KW-0479">Metal-binding</keyword>
<organism evidence="10 11">
    <name type="scientific">Dinoponera quadriceps</name>
    <name type="common">South American ant</name>
    <dbReference type="NCBI Taxonomy" id="609295"/>
    <lineage>
        <taxon>Eukaryota</taxon>
        <taxon>Metazoa</taxon>
        <taxon>Ecdysozoa</taxon>
        <taxon>Arthropoda</taxon>
        <taxon>Hexapoda</taxon>
        <taxon>Insecta</taxon>
        <taxon>Pterygota</taxon>
        <taxon>Neoptera</taxon>
        <taxon>Endopterygota</taxon>
        <taxon>Hymenoptera</taxon>
        <taxon>Apocrita</taxon>
        <taxon>Aculeata</taxon>
        <taxon>Formicoidea</taxon>
        <taxon>Formicidae</taxon>
        <taxon>Ponerinae</taxon>
        <taxon>Ponerini</taxon>
        <taxon>Dinoponera</taxon>
    </lineage>
</organism>